<gene>
    <name evidence="2" type="ORF">EJB05_15087</name>
</gene>
<dbReference type="Proteomes" id="UP000324897">
    <property type="component" value="Chromosome 4"/>
</dbReference>
<keyword evidence="3" id="KW-1185">Reference proteome</keyword>
<dbReference type="Gramene" id="TVU41559">
    <property type="protein sequence ID" value="TVU41559"/>
    <property type="gene ID" value="EJB05_15087"/>
</dbReference>
<sequence>MGNAGGRQRCNGNMDNAAAISMAEAAAMRARSSVEEAHRAAAAAAAEGALPEEAVADPAHAMVGGVLALEAAQSAAALGAYRGAFVLARGMAPPGHQFVAGYNLSQVLAAAAGGAAGGIRTVALKTAIDALDAAGEDYVPAAVNPSAITLEVAAAAAANGAWNACFNAIRALPPNNNVNRWASVLAPVLGACVGAAATLFVNLFTAPNWSEFLVLGGLGLVIQTLMIGVAAVPFKKSITPEALSRHAGFCALTLITALYFGSLSYVAYLKKSYGYMGSVITVGVLASGFLIRLWFTSGRV</sequence>
<evidence type="ECO:0000256" key="1">
    <source>
        <dbReference type="SAM" id="Phobius"/>
    </source>
</evidence>
<feature type="transmembrane region" description="Helical" evidence="1">
    <location>
        <begin position="273"/>
        <end position="295"/>
    </location>
</feature>
<feature type="transmembrane region" description="Helical" evidence="1">
    <location>
        <begin position="246"/>
        <end position="267"/>
    </location>
</feature>
<accession>A0A5J9VZC5</accession>
<organism evidence="2 3">
    <name type="scientific">Eragrostis curvula</name>
    <name type="common">weeping love grass</name>
    <dbReference type="NCBI Taxonomy" id="38414"/>
    <lineage>
        <taxon>Eukaryota</taxon>
        <taxon>Viridiplantae</taxon>
        <taxon>Streptophyta</taxon>
        <taxon>Embryophyta</taxon>
        <taxon>Tracheophyta</taxon>
        <taxon>Spermatophyta</taxon>
        <taxon>Magnoliopsida</taxon>
        <taxon>Liliopsida</taxon>
        <taxon>Poales</taxon>
        <taxon>Poaceae</taxon>
        <taxon>PACMAD clade</taxon>
        <taxon>Chloridoideae</taxon>
        <taxon>Eragrostideae</taxon>
        <taxon>Eragrostidinae</taxon>
        <taxon>Eragrostis</taxon>
    </lineage>
</organism>
<keyword evidence="1" id="KW-1133">Transmembrane helix</keyword>
<reference evidence="2 3" key="1">
    <citation type="journal article" date="2019" name="Sci. Rep.">
        <title>A high-quality genome of Eragrostis curvula grass provides insights into Poaceae evolution and supports new strategies to enhance forage quality.</title>
        <authorList>
            <person name="Carballo J."/>
            <person name="Santos B.A.C.M."/>
            <person name="Zappacosta D."/>
            <person name="Garbus I."/>
            <person name="Selva J.P."/>
            <person name="Gallo C.A."/>
            <person name="Diaz A."/>
            <person name="Albertini E."/>
            <person name="Caccamo M."/>
            <person name="Echenique V."/>
        </authorList>
    </citation>
    <scope>NUCLEOTIDE SEQUENCE [LARGE SCALE GENOMIC DNA]</scope>
    <source>
        <strain evidence="3">cv. Victoria</strain>
        <tissue evidence="2">Leaf</tissue>
    </source>
</reference>
<evidence type="ECO:0000313" key="2">
    <source>
        <dbReference type="EMBL" id="TVU41559.1"/>
    </source>
</evidence>
<feature type="non-terminal residue" evidence="2">
    <location>
        <position position="1"/>
    </location>
</feature>
<comment type="caution">
    <text evidence="2">The sequence shown here is derived from an EMBL/GenBank/DDBJ whole genome shotgun (WGS) entry which is preliminary data.</text>
</comment>
<keyword evidence="1" id="KW-0812">Transmembrane</keyword>
<dbReference type="EMBL" id="RWGY01000007">
    <property type="protein sequence ID" value="TVU41559.1"/>
    <property type="molecule type" value="Genomic_DNA"/>
</dbReference>
<keyword evidence="1" id="KW-0472">Membrane</keyword>
<proteinExistence type="predicted"/>
<protein>
    <submittedName>
        <fullName evidence="2">Uncharacterized protein</fullName>
    </submittedName>
</protein>
<feature type="transmembrane region" description="Helical" evidence="1">
    <location>
        <begin position="184"/>
        <end position="206"/>
    </location>
</feature>
<dbReference type="AlphaFoldDB" id="A0A5J9VZC5"/>
<feature type="transmembrane region" description="Helical" evidence="1">
    <location>
        <begin position="212"/>
        <end position="234"/>
    </location>
</feature>
<name>A0A5J9VZC5_9POAL</name>
<evidence type="ECO:0000313" key="3">
    <source>
        <dbReference type="Proteomes" id="UP000324897"/>
    </source>
</evidence>